<keyword evidence="8" id="KW-1185">Reference proteome</keyword>
<dbReference type="PROSITE" id="PS01029">
    <property type="entry name" value="DEHYDROQUINASE_II"/>
    <property type="match status" value="1"/>
</dbReference>
<feature type="binding site" evidence="3 5">
    <location>
        <position position="82"/>
    </location>
    <ligand>
        <name>substrate</name>
    </ligand>
</feature>
<sequence>MSTQLKGAKSILLLHGPNLNLLGFREPDKYGTETLSDIVNRAQAQASSYGIKLEALQTNHEGVLLDRIHAARTDGTEAIVINAGAWTHTSVAIRDALLGIDCPFVELHISNTHARESFRHHSYLSDKASAVILGMGTFGYTAAIEHCARNLRKGGLSK</sequence>
<feature type="active site" description="Proton acceptor" evidence="3 4">
    <location>
        <position position="30"/>
    </location>
</feature>
<dbReference type="STRING" id="401625.A0A0P1BCF8"/>
<dbReference type="GO" id="GO:0046279">
    <property type="term" value="P:3,4-dihydroxybenzoate biosynthetic process"/>
    <property type="evidence" value="ECO:0007669"/>
    <property type="project" value="UniProtKB-UniRule"/>
</dbReference>
<comment type="similarity">
    <text evidence="3">Belongs to the type-II 3-dehydroquinase family.</text>
</comment>
<dbReference type="GO" id="GO:0003855">
    <property type="term" value="F:3-dehydroquinate dehydratase activity"/>
    <property type="evidence" value="ECO:0007669"/>
    <property type="project" value="UniProtKB-UniRule"/>
</dbReference>
<dbReference type="InterPro" id="IPR001874">
    <property type="entry name" value="DHquinase_II"/>
</dbReference>
<feature type="binding site" evidence="3 5">
    <location>
        <begin position="109"/>
        <end position="110"/>
    </location>
    <ligand>
        <name>substrate</name>
    </ligand>
</feature>
<evidence type="ECO:0000256" key="4">
    <source>
        <dbReference type="PIRSR" id="PIRSR001399-1"/>
    </source>
</evidence>
<dbReference type="SUPFAM" id="SSF52304">
    <property type="entry name" value="Type II 3-dehydroquinate dehydratase"/>
    <property type="match status" value="1"/>
</dbReference>
<dbReference type="OrthoDB" id="8191625at2759"/>
<evidence type="ECO:0000256" key="2">
    <source>
        <dbReference type="ARBA" id="ARBA00023239"/>
    </source>
</evidence>
<dbReference type="Proteomes" id="UP000054845">
    <property type="component" value="Unassembled WGS sequence"/>
</dbReference>
<reference evidence="7 8" key="1">
    <citation type="submission" date="2014-09" db="EMBL/GenBank/DDBJ databases">
        <authorList>
            <person name="Magalhaes I.L.F."/>
            <person name="Oliveira U."/>
            <person name="Santos F.R."/>
            <person name="Vidigal T.H.D.A."/>
            <person name="Brescovit A.D."/>
            <person name="Santos A.J."/>
        </authorList>
    </citation>
    <scope>NUCLEOTIDE SEQUENCE [LARGE SCALE GENOMIC DNA]</scope>
</reference>
<dbReference type="CDD" id="cd00466">
    <property type="entry name" value="DHQase_II"/>
    <property type="match status" value="1"/>
</dbReference>
<dbReference type="InterPro" id="IPR036441">
    <property type="entry name" value="DHquinase_II_sf"/>
</dbReference>
<evidence type="ECO:0000256" key="3">
    <source>
        <dbReference type="HAMAP-Rule" id="MF_03136"/>
    </source>
</evidence>
<dbReference type="Pfam" id="PF01220">
    <property type="entry name" value="DHquinase_II"/>
    <property type="match status" value="1"/>
</dbReference>
<dbReference type="InterPro" id="IPR018509">
    <property type="entry name" value="DHquinase_II_CS"/>
</dbReference>
<evidence type="ECO:0000313" key="7">
    <source>
        <dbReference type="EMBL" id="CEH13414.1"/>
    </source>
</evidence>
<dbReference type="NCBIfam" id="NF003805">
    <property type="entry name" value="PRK05395.1-2"/>
    <property type="match status" value="1"/>
</dbReference>
<accession>A0A0P1BCF8</accession>
<dbReference type="EC" id="4.2.1.10" evidence="3"/>
<comment type="catalytic activity">
    <reaction evidence="3">
        <text>3-dehydroquinate = 3-dehydroshikimate + H2O</text>
        <dbReference type="Rhea" id="RHEA:21096"/>
        <dbReference type="ChEBI" id="CHEBI:15377"/>
        <dbReference type="ChEBI" id="CHEBI:16630"/>
        <dbReference type="ChEBI" id="CHEBI:32364"/>
        <dbReference type="EC" id="4.2.1.10"/>
    </reaction>
</comment>
<comment type="pathway">
    <text evidence="3">Aromatic compound metabolism; 3,4-dihydroxybenzoate biosynthesis; 3,4-dihydroxybenzoate from 3-dehydroquinate: step 1/2.</text>
</comment>
<evidence type="ECO:0000313" key="8">
    <source>
        <dbReference type="Proteomes" id="UP000054845"/>
    </source>
</evidence>
<dbReference type="PIRSF" id="PIRSF001399">
    <property type="entry name" value="DHquinase_II"/>
    <property type="match status" value="1"/>
</dbReference>
<evidence type="ECO:0000256" key="5">
    <source>
        <dbReference type="PIRSR" id="PIRSR001399-2"/>
    </source>
</evidence>
<evidence type="ECO:0000256" key="6">
    <source>
        <dbReference type="PIRSR" id="PIRSR001399-3"/>
    </source>
</evidence>
<feature type="binding site" evidence="3 5">
    <location>
        <position position="88"/>
    </location>
    <ligand>
        <name>substrate</name>
    </ligand>
</feature>
<dbReference type="GO" id="GO:0019631">
    <property type="term" value="P:quinate catabolic process"/>
    <property type="evidence" value="ECO:0007669"/>
    <property type="project" value="TreeGrafter"/>
</dbReference>
<feature type="binding site" evidence="3 5">
    <location>
        <position position="119"/>
    </location>
    <ligand>
        <name>substrate</name>
    </ligand>
</feature>
<dbReference type="NCBIfam" id="TIGR01088">
    <property type="entry name" value="aroQ"/>
    <property type="match status" value="1"/>
</dbReference>
<dbReference type="AlphaFoldDB" id="A0A0P1BCF8"/>
<dbReference type="PANTHER" id="PTHR21272">
    <property type="entry name" value="CATABOLIC 3-DEHYDROQUINASE"/>
    <property type="match status" value="1"/>
</dbReference>
<name>A0A0P1BCF8_9BASI</name>
<dbReference type="EMBL" id="CCYA01000217">
    <property type="protein sequence ID" value="CEH13414.1"/>
    <property type="molecule type" value="Genomic_DNA"/>
</dbReference>
<comment type="subunit">
    <text evidence="3">Homododecamer. Adopts a ring-like structure, composed of an arrangement of two hexameric rings stacked on top of one another.</text>
</comment>
<feature type="binding site" evidence="3 5">
    <location>
        <position position="95"/>
    </location>
    <ligand>
        <name>substrate</name>
    </ligand>
</feature>
<organism evidence="7 8">
    <name type="scientific">Ceraceosorus bombacis</name>
    <dbReference type="NCBI Taxonomy" id="401625"/>
    <lineage>
        <taxon>Eukaryota</taxon>
        <taxon>Fungi</taxon>
        <taxon>Dikarya</taxon>
        <taxon>Basidiomycota</taxon>
        <taxon>Ustilaginomycotina</taxon>
        <taxon>Exobasidiomycetes</taxon>
        <taxon>Ceraceosorales</taxon>
        <taxon>Ceraceosoraceae</taxon>
        <taxon>Ceraceosorus</taxon>
    </lineage>
</organism>
<evidence type="ECO:0000256" key="1">
    <source>
        <dbReference type="ARBA" id="ARBA00022911"/>
    </source>
</evidence>
<proteinExistence type="inferred from homology"/>
<keyword evidence="2 3" id="KW-0456">Lyase</keyword>
<dbReference type="Gene3D" id="3.40.50.9100">
    <property type="entry name" value="Dehydroquinase, class II"/>
    <property type="match status" value="1"/>
</dbReference>
<dbReference type="UniPathway" id="UPA00088">
    <property type="reaction ID" value="UER00178"/>
</dbReference>
<dbReference type="PANTHER" id="PTHR21272:SF3">
    <property type="entry name" value="CATABOLIC 3-DEHYDROQUINASE"/>
    <property type="match status" value="1"/>
</dbReference>
<dbReference type="NCBIfam" id="NF003804">
    <property type="entry name" value="PRK05395.1-1"/>
    <property type="match status" value="1"/>
</dbReference>
<protein>
    <recommendedName>
        <fullName evidence="3">Catabolic 3-dehydroquinase</fullName>
        <shortName evidence="3">cDHQase</shortName>
        <ecNumber evidence="3">4.2.1.10</ecNumber>
    </recommendedName>
    <alternativeName>
        <fullName evidence="3">3-dehydroquinate dehydratase</fullName>
    </alternativeName>
</protein>
<keyword evidence="1 3" id="KW-0672">Quinate metabolism</keyword>
<feature type="active site" description="Proton donor" evidence="3 4">
    <location>
        <position position="108"/>
    </location>
</feature>
<feature type="site" description="Transition state stabilizer" evidence="3 6">
    <location>
        <position position="25"/>
    </location>
</feature>
<dbReference type="HAMAP" id="MF_00169">
    <property type="entry name" value="AroQ"/>
    <property type="match status" value="1"/>
</dbReference>
<comment type="function">
    <text evidence="3">Is involved in the catabolism of quinate. Allows the utilization of quinate as carbon source via the beta-ketoadipate pathway.</text>
</comment>
<dbReference type="NCBIfam" id="NF003806">
    <property type="entry name" value="PRK05395.1-3"/>
    <property type="match status" value="1"/>
</dbReference>
<dbReference type="NCBIfam" id="NF003807">
    <property type="entry name" value="PRK05395.1-4"/>
    <property type="match status" value="1"/>
</dbReference>